<keyword evidence="3" id="KW-1003">Cell membrane</keyword>
<dbReference type="Pfam" id="PF02378">
    <property type="entry name" value="PTS_EIIC"/>
    <property type="match status" value="1"/>
</dbReference>
<dbReference type="PROSITE" id="PS51098">
    <property type="entry name" value="PTS_EIIB_TYPE_1"/>
    <property type="match status" value="1"/>
</dbReference>
<feature type="transmembrane region" description="Helical" evidence="12">
    <location>
        <begin position="320"/>
        <end position="340"/>
    </location>
</feature>
<dbReference type="InterPro" id="IPR003352">
    <property type="entry name" value="PTS_EIIC"/>
</dbReference>
<dbReference type="AlphaFoldDB" id="G5KDD9"/>
<dbReference type="GO" id="GO:0015771">
    <property type="term" value="P:trehalose transport"/>
    <property type="evidence" value="ECO:0007669"/>
    <property type="project" value="TreeGrafter"/>
</dbReference>
<evidence type="ECO:0000259" key="13">
    <source>
        <dbReference type="PROSITE" id="PS51098"/>
    </source>
</evidence>
<dbReference type="GO" id="GO:0016301">
    <property type="term" value="F:kinase activity"/>
    <property type="evidence" value="ECO:0007669"/>
    <property type="project" value="UniProtKB-KW"/>
</dbReference>
<evidence type="ECO:0000256" key="9">
    <source>
        <dbReference type="ARBA" id="ARBA00022989"/>
    </source>
</evidence>
<dbReference type="RefSeq" id="WP_006739787.1">
    <property type="nucleotide sequence ID" value="NZ_AEUZ02000001.1"/>
</dbReference>
<keyword evidence="2" id="KW-0813">Transport</keyword>
<evidence type="ECO:0000259" key="14">
    <source>
        <dbReference type="PROSITE" id="PS51103"/>
    </source>
</evidence>
<dbReference type="GO" id="GO:0090589">
    <property type="term" value="F:protein-phosphocysteine-trehalose phosphotransferase system transporter activity"/>
    <property type="evidence" value="ECO:0007669"/>
    <property type="project" value="TreeGrafter"/>
</dbReference>
<dbReference type="PANTHER" id="PTHR30175">
    <property type="entry name" value="PHOSPHOTRANSFERASE SYSTEM TRANSPORT PROTEIN"/>
    <property type="match status" value="1"/>
</dbReference>
<dbReference type="STRING" id="764291.STRUR_1887"/>
<feature type="active site" description="Phosphocysteine intermediate; for EIIB activity" evidence="11">
    <location>
        <position position="26"/>
    </location>
</feature>
<comment type="caution">
    <text evidence="15">The sequence shown here is derived from an EMBL/GenBank/DDBJ whole genome shotgun (WGS) entry which is preliminary data.</text>
</comment>
<dbReference type="SUPFAM" id="SSF55604">
    <property type="entry name" value="Glucose permease domain IIB"/>
    <property type="match status" value="1"/>
</dbReference>
<keyword evidence="9 12" id="KW-1133">Transmembrane helix</keyword>
<keyword evidence="16" id="KW-1185">Reference proteome</keyword>
<feature type="transmembrane region" description="Helical" evidence="12">
    <location>
        <begin position="418"/>
        <end position="442"/>
    </location>
</feature>
<evidence type="ECO:0000256" key="1">
    <source>
        <dbReference type="ARBA" id="ARBA00004651"/>
    </source>
</evidence>
<dbReference type="GO" id="GO:0008982">
    <property type="term" value="F:protein-N(PI)-phosphohistidine-sugar phosphotransferase activity"/>
    <property type="evidence" value="ECO:0007669"/>
    <property type="project" value="InterPro"/>
</dbReference>
<evidence type="ECO:0000256" key="6">
    <source>
        <dbReference type="ARBA" id="ARBA00022683"/>
    </source>
</evidence>
<keyword evidence="8" id="KW-0418">Kinase</keyword>
<evidence type="ECO:0000256" key="4">
    <source>
        <dbReference type="ARBA" id="ARBA00022597"/>
    </source>
</evidence>
<feature type="transmembrane region" description="Helical" evidence="12">
    <location>
        <begin position="204"/>
        <end position="225"/>
    </location>
</feature>
<feature type="transmembrane region" description="Helical" evidence="12">
    <location>
        <begin position="108"/>
        <end position="132"/>
    </location>
</feature>
<dbReference type="InterPro" id="IPR013013">
    <property type="entry name" value="PTS_EIIC_1"/>
</dbReference>
<comment type="subcellular location">
    <subcellularLocation>
        <location evidence="1">Cell membrane</location>
        <topology evidence="1">Multi-pass membrane protein</topology>
    </subcellularLocation>
</comment>
<dbReference type="PROSITE" id="PS51103">
    <property type="entry name" value="PTS_EIIC_TYPE_1"/>
    <property type="match status" value="1"/>
</dbReference>
<evidence type="ECO:0000256" key="2">
    <source>
        <dbReference type="ARBA" id="ARBA00022448"/>
    </source>
</evidence>
<feature type="transmembrane region" description="Helical" evidence="12">
    <location>
        <begin position="237"/>
        <end position="262"/>
    </location>
</feature>
<sequence>MNDKELAQRILELVGDEANLSDVTHCVTRLRLSFKDGDKIQSNEISALPGVLGVNTVGNQFQVILGGKVTSVYEAFTSLVSLDGSNQVENDAPKGNLIDRFLDTLSGIFVPIIPAIIGAGMIKGVLFSLMFFGVISSDSENFQIINVFSDAAFYFIPVLIANSTANRFKVNPYIAMAIAGILIHPTMVELMSKHSSVHLFGIPFTSASYSSSVLPMIMAVGFQIYVERFLKLYIPKILQTLLVPLLTILIVAPVVLGILGPLGTIIGNGIGQIFIKFYMAQSWLAGAVISAVYPFMVILGMHVGFTPVMVQNLSQYGVDYLMALFVASNAAQAGATFAVFTKTKNKEFKATAGTAAFNAFLGITEPALFGVTSRLKRPLIAVAIGGAVGGVIAGAFRVEALGMGTGPIAGLPLFFGKTFIYYIISWVVALVIGFVLTYVIGFDDIPEKGLLK</sequence>
<dbReference type="Proteomes" id="UP000005388">
    <property type="component" value="Unassembled WGS sequence"/>
</dbReference>
<accession>G5KDD9</accession>
<evidence type="ECO:0000313" key="15">
    <source>
        <dbReference type="EMBL" id="EHJ57056.1"/>
    </source>
</evidence>
<evidence type="ECO:0000256" key="7">
    <source>
        <dbReference type="ARBA" id="ARBA00022692"/>
    </source>
</evidence>
<feature type="domain" description="PTS EIIC type-1" evidence="14">
    <location>
        <begin position="103"/>
        <end position="452"/>
    </location>
</feature>
<dbReference type="Pfam" id="PF00367">
    <property type="entry name" value="PTS_EIIB"/>
    <property type="match status" value="1"/>
</dbReference>
<dbReference type="InterPro" id="IPR036878">
    <property type="entry name" value="Glu_permease_IIB"/>
</dbReference>
<dbReference type="GO" id="GO:0009401">
    <property type="term" value="P:phosphoenolpyruvate-dependent sugar phosphotransferase system"/>
    <property type="evidence" value="ECO:0007669"/>
    <property type="project" value="UniProtKB-KW"/>
</dbReference>
<dbReference type="eggNOG" id="COG1263">
    <property type="taxonomic scope" value="Bacteria"/>
</dbReference>
<feature type="transmembrane region" description="Helical" evidence="12">
    <location>
        <begin position="173"/>
        <end position="192"/>
    </location>
</feature>
<dbReference type="InterPro" id="IPR050558">
    <property type="entry name" value="PTS_Sugar-Specific_Components"/>
</dbReference>
<keyword evidence="4" id="KW-0762">Sugar transport</keyword>
<evidence type="ECO:0000256" key="8">
    <source>
        <dbReference type="ARBA" id="ARBA00022777"/>
    </source>
</evidence>
<reference evidence="15 16" key="1">
    <citation type="journal article" date="2014" name="Int. J. Syst. Evol. Microbiol.">
        <title>Phylogenomics and the dynamic genome evolution of the genus Streptococcus.</title>
        <authorList>
            <consortium name="The Broad Institute Genome Sequencing Platform"/>
            <person name="Richards V.P."/>
            <person name="Palmer S.R."/>
            <person name="Pavinski Bitar P.D."/>
            <person name="Qin X."/>
            <person name="Weinstock G.M."/>
            <person name="Highlander S.K."/>
            <person name="Town C.D."/>
            <person name="Burne R.A."/>
            <person name="Stanhope M.J."/>
        </authorList>
    </citation>
    <scope>NUCLEOTIDE SEQUENCE [LARGE SCALE GENOMIC DNA]</scope>
    <source>
        <strain evidence="15 16">2285-97</strain>
    </source>
</reference>
<dbReference type="InterPro" id="IPR018113">
    <property type="entry name" value="PTrfase_EIIB_Cys"/>
</dbReference>
<dbReference type="CDD" id="cd00212">
    <property type="entry name" value="PTS_IIB_glc"/>
    <property type="match status" value="1"/>
</dbReference>
<dbReference type="GO" id="GO:0005886">
    <property type="term" value="C:plasma membrane"/>
    <property type="evidence" value="ECO:0007669"/>
    <property type="project" value="UniProtKB-SubCell"/>
</dbReference>
<proteinExistence type="predicted"/>
<evidence type="ECO:0000256" key="12">
    <source>
        <dbReference type="SAM" id="Phobius"/>
    </source>
</evidence>
<keyword evidence="10 12" id="KW-0472">Membrane</keyword>
<keyword evidence="5" id="KW-0808">Transferase</keyword>
<protein>
    <submittedName>
        <fullName evidence="15">PTS family porter, EIIC</fullName>
    </submittedName>
</protein>
<feature type="transmembrane region" description="Helical" evidence="12">
    <location>
        <begin position="283"/>
        <end position="305"/>
    </location>
</feature>
<name>G5KDD9_9STRE</name>
<evidence type="ECO:0000256" key="10">
    <source>
        <dbReference type="ARBA" id="ARBA00023136"/>
    </source>
</evidence>
<organism evidence="15 16">
    <name type="scientific">Streptococcus urinalis 2285-97</name>
    <dbReference type="NCBI Taxonomy" id="764291"/>
    <lineage>
        <taxon>Bacteria</taxon>
        <taxon>Bacillati</taxon>
        <taxon>Bacillota</taxon>
        <taxon>Bacilli</taxon>
        <taxon>Lactobacillales</taxon>
        <taxon>Streptococcaceae</taxon>
        <taxon>Streptococcus</taxon>
    </lineage>
</organism>
<dbReference type="EMBL" id="AEUZ02000001">
    <property type="protein sequence ID" value="EHJ57056.1"/>
    <property type="molecule type" value="Genomic_DNA"/>
</dbReference>
<evidence type="ECO:0000256" key="5">
    <source>
        <dbReference type="ARBA" id="ARBA00022679"/>
    </source>
</evidence>
<evidence type="ECO:0000313" key="16">
    <source>
        <dbReference type="Proteomes" id="UP000005388"/>
    </source>
</evidence>
<dbReference type="Gene3D" id="3.30.1360.60">
    <property type="entry name" value="Glucose permease domain IIB"/>
    <property type="match status" value="1"/>
</dbReference>
<feature type="transmembrane region" description="Helical" evidence="12">
    <location>
        <begin position="144"/>
        <end position="161"/>
    </location>
</feature>
<evidence type="ECO:0000256" key="11">
    <source>
        <dbReference type="PROSITE-ProRule" id="PRU00421"/>
    </source>
</evidence>
<dbReference type="eggNOG" id="COG1264">
    <property type="taxonomic scope" value="Bacteria"/>
</dbReference>
<dbReference type="PANTHER" id="PTHR30175:SF1">
    <property type="entry name" value="PTS SYSTEM ARBUTIN-, CELLOBIOSE-, AND SALICIN-SPECIFIC EIIBC COMPONENT-RELATED"/>
    <property type="match status" value="1"/>
</dbReference>
<keyword evidence="6" id="KW-0598">Phosphotransferase system</keyword>
<feature type="transmembrane region" description="Helical" evidence="12">
    <location>
        <begin position="379"/>
        <end position="398"/>
    </location>
</feature>
<feature type="domain" description="PTS EIIB type-1" evidence="13">
    <location>
        <begin position="4"/>
        <end position="86"/>
    </location>
</feature>
<gene>
    <name evidence="15" type="ORF">STRUR_1887</name>
</gene>
<dbReference type="InterPro" id="IPR001996">
    <property type="entry name" value="PTS_IIB_1"/>
</dbReference>
<keyword evidence="7 12" id="KW-0812">Transmembrane</keyword>
<evidence type="ECO:0000256" key="3">
    <source>
        <dbReference type="ARBA" id="ARBA00022475"/>
    </source>
</evidence>